<evidence type="ECO:0000256" key="2">
    <source>
        <dbReference type="SAM" id="Phobius"/>
    </source>
</evidence>
<dbReference type="Pfam" id="PF02157">
    <property type="entry name" value="Man-6-P_recep"/>
    <property type="match status" value="1"/>
</dbReference>
<dbReference type="PANTHER" id="PTHR15071">
    <property type="entry name" value="MANNOSE-6-PHOSPHATE RECEPTOR FAMILY MEMBER"/>
    <property type="match status" value="1"/>
</dbReference>
<keyword evidence="5" id="KW-0675">Receptor</keyword>
<organism evidence="4 5">
    <name type="scientific">Cephus cinctus</name>
    <name type="common">Wheat stem sawfly</name>
    <dbReference type="NCBI Taxonomy" id="211228"/>
    <lineage>
        <taxon>Eukaryota</taxon>
        <taxon>Metazoa</taxon>
        <taxon>Ecdysozoa</taxon>
        <taxon>Arthropoda</taxon>
        <taxon>Hexapoda</taxon>
        <taxon>Insecta</taxon>
        <taxon>Pterygota</taxon>
        <taxon>Neoptera</taxon>
        <taxon>Endopterygota</taxon>
        <taxon>Hymenoptera</taxon>
        <taxon>Cephoidea</taxon>
        <taxon>Cephidae</taxon>
        <taxon>Cephus</taxon>
    </lineage>
</organism>
<dbReference type="PANTHER" id="PTHR15071:SF0">
    <property type="entry name" value="MANNOSE 6-PHOSPHATE RECEPTOR-LIKE PROTEIN 1"/>
    <property type="match status" value="1"/>
</dbReference>
<feature type="signal peptide" evidence="3">
    <location>
        <begin position="1"/>
        <end position="24"/>
    </location>
</feature>
<dbReference type="KEGG" id="ccin:107270590"/>
<dbReference type="InterPro" id="IPR009011">
    <property type="entry name" value="Man6P_isomerase_rcpt-bd_dom_sf"/>
</dbReference>
<keyword evidence="2" id="KW-1133">Transmembrane helix</keyword>
<proteinExistence type="predicted"/>
<feature type="transmembrane region" description="Helical" evidence="2">
    <location>
        <begin position="172"/>
        <end position="196"/>
    </location>
</feature>
<gene>
    <name evidence="5" type="primary">LOC107270590</name>
</gene>
<dbReference type="InterPro" id="IPR028927">
    <property type="entry name" value="Man-6-P_rcpt"/>
</dbReference>
<dbReference type="Proteomes" id="UP000694920">
    <property type="component" value="Unplaced"/>
</dbReference>
<dbReference type="RefSeq" id="XP_015601218.1">
    <property type="nucleotide sequence ID" value="XM_015745732.2"/>
</dbReference>
<keyword evidence="2" id="KW-0812">Transmembrane</keyword>
<evidence type="ECO:0000256" key="1">
    <source>
        <dbReference type="ARBA" id="ARBA00023180"/>
    </source>
</evidence>
<keyword evidence="2" id="KW-0472">Membrane</keyword>
<evidence type="ECO:0000313" key="4">
    <source>
        <dbReference type="Proteomes" id="UP000694920"/>
    </source>
</evidence>
<dbReference type="GeneID" id="107270590"/>
<reference evidence="5" key="1">
    <citation type="submission" date="2025-08" db="UniProtKB">
        <authorList>
            <consortium name="RefSeq"/>
        </authorList>
    </citation>
    <scope>IDENTIFICATION</scope>
</reference>
<dbReference type="SUPFAM" id="SSF50911">
    <property type="entry name" value="Mannose 6-phosphate receptor domain"/>
    <property type="match status" value="1"/>
</dbReference>
<feature type="chain" id="PRO_5042541985" evidence="3">
    <location>
        <begin position="25"/>
        <end position="246"/>
    </location>
</feature>
<protein>
    <submittedName>
        <fullName evidence="5">Cation-dependent mannose-6-phosphate receptor</fullName>
    </submittedName>
</protein>
<name>A0AAJ7C3S4_CEPCN</name>
<dbReference type="AlphaFoldDB" id="A0AAJ7C3S4"/>
<dbReference type="GO" id="GO:0000139">
    <property type="term" value="C:Golgi membrane"/>
    <property type="evidence" value="ECO:0007669"/>
    <property type="project" value="UniProtKB-SubCell"/>
</dbReference>
<evidence type="ECO:0000313" key="5">
    <source>
        <dbReference type="RefSeq" id="XP_015601218.1"/>
    </source>
</evidence>
<dbReference type="GO" id="GO:0005802">
    <property type="term" value="C:trans-Golgi network"/>
    <property type="evidence" value="ECO:0007669"/>
    <property type="project" value="TreeGrafter"/>
</dbReference>
<keyword evidence="4" id="KW-1185">Reference proteome</keyword>
<sequence length="246" mass="27179">MILGNVAFSVFALFLAISIDHTSSQCVKQSSCTCVFPNGEGYNISSLSTDTLKSIPVSNYTFAFQPCRNIVMNIVSTNSECNKSPGVSLCAYSKIQNQTYNFGTVEETTFEEVQGIETYTALVLKHESNITYIRLICCETCENPRLVMNHDPKFGQKNHLTLMSVHTCKIKMVSTGLSTGSFLVILLFIFSGIYLIGGALTMKFLRGATGLEMLPNYAFWSDFPSLVRDGIAFTFSGCKADSYDRI</sequence>
<evidence type="ECO:0000256" key="3">
    <source>
        <dbReference type="SAM" id="SignalP"/>
    </source>
</evidence>
<keyword evidence="1" id="KW-0325">Glycoprotein</keyword>
<accession>A0AAJ7C3S4</accession>
<keyword evidence="3" id="KW-0732">Signal</keyword>